<keyword evidence="1 5" id="KW-0489">Methyltransferase</keyword>
<dbReference type="Pfam" id="PF13411">
    <property type="entry name" value="MerR_1"/>
    <property type="match status" value="1"/>
</dbReference>
<dbReference type="EC" id="2.1.1.37" evidence="7"/>
<dbReference type="PANTHER" id="PTHR10629">
    <property type="entry name" value="CYTOSINE-SPECIFIC METHYLTRANSFERASE"/>
    <property type="match status" value="1"/>
</dbReference>
<feature type="active site" evidence="5">
    <location>
        <position position="152"/>
    </location>
</feature>
<dbReference type="GO" id="GO:0032259">
    <property type="term" value="P:methylation"/>
    <property type="evidence" value="ECO:0007669"/>
    <property type="project" value="UniProtKB-KW"/>
</dbReference>
<evidence type="ECO:0000256" key="5">
    <source>
        <dbReference type="PROSITE-ProRule" id="PRU01016"/>
    </source>
</evidence>
<evidence type="ECO:0000259" key="8">
    <source>
        <dbReference type="PROSITE" id="PS50937"/>
    </source>
</evidence>
<dbReference type="Gene3D" id="1.10.1660.10">
    <property type="match status" value="1"/>
</dbReference>
<dbReference type="PROSITE" id="PS00094">
    <property type="entry name" value="C5_MTASE_1"/>
    <property type="match status" value="1"/>
</dbReference>
<keyword evidence="2 5" id="KW-0808">Transferase</keyword>
<evidence type="ECO:0000313" key="10">
    <source>
        <dbReference type="Proteomes" id="UP000195781"/>
    </source>
</evidence>
<dbReference type="PROSITE" id="PS50937">
    <property type="entry name" value="HTH_MERR_2"/>
    <property type="match status" value="1"/>
</dbReference>
<evidence type="ECO:0000256" key="2">
    <source>
        <dbReference type="ARBA" id="ARBA00022679"/>
    </source>
</evidence>
<dbReference type="InterPro" id="IPR000551">
    <property type="entry name" value="MerR-type_HTH_dom"/>
</dbReference>
<evidence type="ECO:0000313" key="9">
    <source>
        <dbReference type="EMBL" id="OUN89357.1"/>
    </source>
</evidence>
<dbReference type="AlphaFoldDB" id="A0A1Y3Y1J7"/>
<dbReference type="GO" id="GO:0009307">
    <property type="term" value="P:DNA restriction-modification system"/>
    <property type="evidence" value="ECO:0007669"/>
    <property type="project" value="UniProtKB-KW"/>
</dbReference>
<dbReference type="GO" id="GO:0003886">
    <property type="term" value="F:DNA (cytosine-5-)-methyltransferase activity"/>
    <property type="evidence" value="ECO:0007669"/>
    <property type="project" value="UniProtKB-EC"/>
</dbReference>
<evidence type="ECO:0000256" key="3">
    <source>
        <dbReference type="ARBA" id="ARBA00022691"/>
    </source>
</evidence>
<dbReference type="GO" id="GO:0044027">
    <property type="term" value="P:negative regulation of gene expression via chromosomal CpG island methylation"/>
    <property type="evidence" value="ECO:0007669"/>
    <property type="project" value="TreeGrafter"/>
</dbReference>
<dbReference type="PROSITE" id="PS00095">
    <property type="entry name" value="C5_MTASE_2"/>
    <property type="match status" value="1"/>
</dbReference>
<organism evidence="9 10">
    <name type="scientific">[Collinsella] massiliensis</name>
    <dbReference type="NCBI Taxonomy" id="1232426"/>
    <lineage>
        <taxon>Bacteria</taxon>
        <taxon>Bacillati</taxon>
        <taxon>Actinomycetota</taxon>
        <taxon>Coriobacteriia</taxon>
        <taxon>Coriobacteriales</taxon>
        <taxon>Coriobacteriaceae</taxon>
        <taxon>Enorma</taxon>
    </lineage>
</organism>
<dbReference type="InterPro" id="IPR018117">
    <property type="entry name" value="C5_DNA_meth_AS"/>
</dbReference>
<dbReference type="NCBIfam" id="TIGR00675">
    <property type="entry name" value="dcm"/>
    <property type="match status" value="1"/>
</dbReference>
<dbReference type="InterPro" id="IPR050390">
    <property type="entry name" value="C5-Methyltransferase"/>
</dbReference>
<dbReference type="Gene3D" id="3.40.50.150">
    <property type="entry name" value="Vaccinia Virus protein VP39"/>
    <property type="match status" value="1"/>
</dbReference>
<dbReference type="Gene3D" id="3.90.120.10">
    <property type="entry name" value="DNA Methylase, subunit A, domain 2"/>
    <property type="match status" value="1"/>
</dbReference>
<comment type="similarity">
    <text evidence="5 6">Belongs to the class I-like SAM-binding methyltransferase superfamily. C5-methyltransferase family.</text>
</comment>
<dbReference type="PROSITE" id="PS51679">
    <property type="entry name" value="SAM_MT_C5"/>
    <property type="match status" value="1"/>
</dbReference>
<dbReference type="EMBL" id="NFIE01000004">
    <property type="protein sequence ID" value="OUN89357.1"/>
    <property type="molecule type" value="Genomic_DNA"/>
</dbReference>
<comment type="caution">
    <text evidence="9">The sequence shown here is derived from an EMBL/GenBank/DDBJ whole genome shotgun (WGS) entry which is preliminary data.</text>
</comment>
<gene>
    <name evidence="9" type="ORF">B5G02_02435</name>
</gene>
<dbReference type="CDD" id="cd00315">
    <property type="entry name" value="Cyt_C5_DNA_methylase"/>
    <property type="match status" value="1"/>
</dbReference>
<dbReference type="Pfam" id="PF00145">
    <property type="entry name" value="DNA_methylase"/>
    <property type="match status" value="1"/>
</dbReference>
<dbReference type="InterPro" id="IPR009061">
    <property type="entry name" value="DNA-bd_dom_put_sf"/>
</dbReference>
<dbReference type="InterPro" id="IPR029063">
    <property type="entry name" value="SAM-dependent_MTases_sf"/>
</dbReference>
<dbReference type="SUPFAM" id="SSF46955">
    <property type="entry name" value="Putative DNA-binding domain"/>
    <property type="match status" value="1"/>
</dbReference>
<dbReference type="SUPFAM" id="SSF53335">
    <property type="entry name" value="S-adenosyl-L-methionine-dependent methyltransferases"/>
    <property type="match status" value="1"/>
</dbReference>
<name>A0A1Y3Y1J7_9ACTN</name>
<evidence type="ECO:0000256" key="4">
    <source>
        <dbReference type="ARBA" id="ARBA00022747"/>
    </source>
</evidence>
<dbReference type="GO" id="GO:0003677">
    <property type="term" value="F:DNA binding"/>
    <property type="evidence" value="ECO:0007669"/>
    <property type="project" value="InterPro"/>
</dbReference>
<dbReference type="InterPro" id="IPR031303">
    <property type="entry name" value="C5_meth_CS"/>
</dbReference>
<comment type="catalytic activity">
    <reaction evidence="7">
        <text>a 2'-deoxycytidine in DNA + S-adenosyl-L-methionine = a 5-methyl-2'-deoxycytidine in DNA + S-adenosyl-L-homocysteine + H(+)</text>
        <dbReference type="Rhea" id="RHEA:13681"/>
        <dbReference type="Rhea" id="RHEA-COMP:11369"/>
        <dbReference type="Rhea" id="RHEA-COMP:11370"/>
        <dbReference type="ChEBI" id="CHEBI:15378"/>
        <dbReference type="ChEBI" id="CHEBI:57856"/>
        <dbReference type="ChEBI" id="CHEBI:59789"/>
        <dbReference type="ChEBI" id="CHEBI:85452"/>
        <dbReference type="ChEBI" id="CHEBI:85454"/>
        <dbReference type="EC" id="2.1.1.37"/>
    </reaction>
</comment>
<evidence type="ECO:0000256" key="1">
    <source>
        <dbReference type="ARBA" id="ARBA00022603"/>
    </source>
</evidence>
<dbReference type="Proteomes" id="UP000195781">
    <property type="component" value="Unassembled WGS sequence"/>
</dbReference>
<keyword evidence="10" id="KW-1185">Reference proteome</keyword>
<dbReference type="CDD" id="cd04761">
    <property type="entry name" value="HTH_MerR-SF"/>
    <property type="match status" value="1"/>
</dbReference>
<keyword evidence="3 5" id="KW-0949">S-adenosyl-L-methionine</keyword>
<proteinExistence type="inferred from homology"/>
<accession>A0A1Y3Y1J7</accession>
<sequence>MNEQREDLVTASAAAVELGVSVDTVRRWSKLGLIKDTRDARNRRLFSRAELERLHRKLSGEAESQYRVLESGELFDDATCIDLFAGAGGTALGFHNAGLRHVYLNEIDRDAAATLKQNSETHGLGWNIDNRDVCEVDFTDMQAEVIQAGFPCQAFSYAGKSRGFEDTRGTLFFEFARAIRDVRPKVAIGENVRGLVKHDGGRTLATMLETLDQLGYRVRYRVLRSQYLDVPQKRERLIIFAVRRDLDIPFIFPRERDYVITLREALRDCPASPGQEYPEKKRRVMEQVPPGGYWRDLPEAVQKEYMGGSYYLSGGRTGMARRLSWDEPSLTLTCAPAQKQTERCHPEETRPLTVREYARIQTFPDDWEFCGSMAHQYKQIGNAVPVNLGYHVGRCVLAALGYVPVDDGMDVILPEPGE</sequence>
<reference evidence="10" key="1">
    <citation type="submission" date="2017-04" db="EMBL/GenBank/DDBJ databases">
        <title>Function of individual gut microbiota members based on whole genome sequencing of pure cultures obtained from chicken caecum.</title>
        <authorList>
            <person name="Medvecky M."/>
            <person name="Cejkova D."/>
            <person name="Polansky O."/>
            <person name="Karasova D."/>
            <person name="Kubasova T."/>
            <person name="Cizek A."/>
            <person name="Rychlik I."/>
        </authorList>
    </citation>
    <scope>NUCLEOTIDE SEQUENCE [LARGE SCALE GENOMIC DNA]</scope>
    <source>
        <strain evidence="10">An5</strain>
    </source>
</reference>
<dbReference type="GO" id="GO:0006355">
    <property type="term" value="P:regulation of DNA-templated transcription"/>
    <property type="evidence" value="ECO:0007669"/>
    <property type="project" value="InterPro"/>
</dbReference>
<dbReference type="PRINTS" id="PR00105">
    <property type="entry name" value="C5METTRFRASE"/>
</dbReference>
<dbReference type="RefSeq" id="WP_094335040.1">
    <property type="nucleotide sequence ID" value="NZ_NFIE01000004.1"/>
</dbReference>
<keyword evidence="4" id="KW-0680">Restriction system</keyword>
<dbReference type="InterPro" id="IPR001525">
    <property type="entry name" value="C5_MeTfrase"/>
</dbReference>
<dbReference type="PANTHER" id="PTHR10629:SF52">
    <property type="entry name" value="DNA (CYTOSINE-5)-METHYLTRANSFERASE 1"/>
    <property type="match status" value="1"/>
</dbReference>
<dbReference type="SMART" id="SM00422">
    <property type="entry name" value="HTH_MERR"/>
    <property type="match status" value="1"/>
</dbReference>
<dbReference type="OrthoDB" id="9813719at2"/>
<evidence type="ECO:0000256" key="6">
    <source>
        <dbReference type="RuleBase" id="RU000416"/>
    </source>
</evidence>
<evidence type="ECO:0000256" key="7">
    <source>
        <dbReference type="RuleBase" id="RU000417"/>
    </source>
</evidence>
<feature type="domain" description="HTH merR-type" evidence="8">
    <location>
        <begin position="14"/>
        <end position="56"/>
    </location>
</feature>
<protein>
    <recommendedName>
        <fullName evidence="7">Cytosine-specific methyltransferase</fullName>
        <ecNumber evidence="7">2.1.1.37</ecNumber>
    </recommendedName>
</protein>